<accession>A0A7S3BX98</accession>
<dbReference type="AlphaFoldDB" id="A0A7S3BX98"/>
<evidence type="ECO:0000313" key="1">
    <source>
        <dbReference type="EMBL" id="CAE0147310.1"/>
    </source>
</evidence>
<protein>
    <submittedName>
        <fullName evidence="1">Uncharacterized protein</fullName>
    </submittedName>
</protein>
<name>A0A7S3BX98_9VIRI</name>
<proteinExistence type="predicted"/>
<reference evidence="1" key="1">
    <citation type="submission" date="2021-01" db="EMBL/GenBank/DDBJ databases">
        <authorList>
            <person name="Corre E."/>
            <person name="Pelletier E."/>
            <person name="Niang G."/>
            <person name="Scheremetjew M."/>
            <person name="Finn R."/>
            <person name="Kale V."/>
            <person name="Holt S."/>
            <person name="Cochrane G."/>
            <person name="Meng A."/>
            <person name="Brown T."/>
            <person name="Cohen L."/>
        </authorList>
    </citation>
    <scope>NUCLEOTIDE SEQUENCE</scope>
    <source>
        <strain evidence="1">RCC927</strain>
    </source>
</reference>
<gene>
    <name evidence="1" type="ORF">PSIN1315_LOCUS11269</name>
</gene>
<dbReference type="EMBL" id="HBHY01017446">
    <property type="protein sequence ID" value="CAE0147310.1"/>
    <property type="molecule type" value="Transcribed_RNA"/>
</dbReference>
<sequence>MVRNMPHAHKMLREVYKASGDEWDKFYGARFTSKRFYEQLPMVHWVLRNPDWSSRGVILESDHPLAADINGGFRNDSLPACTGQVVHYAGIDMFLRTSGIKIRRDAFADVRYRFSLREVLEGIVLAAKEHHRVLEQFLNKQQARD</sequence>
<organism evidence="1">
    <name type="scientific">Prasinoderma singulare</name>
    <dbReference type="NCBI Taxonomy" id="676789"/>
    <lineage>
        <taxon>Eukaryota</taxon>
        <taxon>Viridiplantae</taxon>
        <taxon>Prasinodermophyta</taxon>
        <taxon>Prasinodermophyceae</taxon>
        <taxon>Prasinodermales</taxon>
        <taxon>Prasinodermaceae</taxon>
        <taxon>Prasinoderma</taxon>
    </lineage>
</organism>